<dbReference type="STRING" id="1285928.SAMN04487894_105138"/>
<evidence type="ECO:0000256" key="2">
    <source>
        <dbReference type="ARBA" id="ARBA00022448"/>
    </source>
</evidence>
<dbReference type="InterPro" id="IPR012910">
    <property type="entry name" value="Plug_dom"/>
</dbReference>
<keyword evidence="10" id="KW-1185">Reference proteome</keyword>
<dbReference type="OrthoDB" id="601301at2"/>
<dbReference type="Pfam" id="PF07715">
    <property type="entry name" value="Plug"/>
    <property type="match status" value="1"/>
</dbReference>
<dbReference type="EMBL" id="FMZO01000005">
    <property type="protein sequence ID" value="SDC99388.1"/>
    <property type="molecule type" value="Genomic_DNA"/>
</dbReference>
<name>A0A1G6R4D3_NIADE</name>
<evidence type="ECO:0000256" key="6">
    <source>
        <dbReference type="ARBA" id="ARBA00023237"/>
    </source>
</evidence>
<keyword evidence="4 7" id="KW-0812">Transmembrane</keyword>
<dbReference type="InterPro" id="IPR037066">
    <property type="entry name" value="Plug_dom_sf"/>
</dbReference>
<organism evidence="9 10">
    <name type="scientific">Niabella drilacis (strain DSM 25811 / CCM 8410 / CCUG 62505 / LMG 26954 / E90)</name>
    <dbReference type="NCBI Taxonomy" id="1285928"/>
    <lineage>
        <taxon>Bacteria</taxon>
        <taxon>Pseudomonadati</taxon>
        <taxon>Bacteroidota</taxon>
        <taxon>Chitinophagia</taxon>
        <taxon>Chitinophagales</taxon>
        <taxon>Chitinophagaceae</taxon>
        <taxon>Niabella</taxon>
    </lineage>
</organism>
<dbReference type="AlphaFoldDB" id="A0A1G6R4D3"/>
<sequence>MSRLTKLLFATVGWVCLMFIAVASSAQEGIKLRGRVVATDGTPLVGATIQQEKGTAVTVSGDNGHFEIDVARDSRITVTMVGYQPLTVAAASGEMIIELKAASSDMDEVVVVGYGTQKRSRLTSAVSSMNAKELQLIPTSNLSNVLAGRLSGTFIQSGTGTPGIGSGIRVRAKASWNGGNSVYVIDGVVRDKTSFDALDPNEVEDITILKDAASAAIYGSRSTNGVILVTTKSGKSGRPLIQFNAITGIEKPGKMPSYMGVADALKLSQAVNGGIGQDEIDWVLKNNPKGENYLDAAYQDPTNQKYALSASGGNDVITYYLGGSYYNEKGFLPNVWYNKYNLRGKISAKLTKDLTVGLNLSNSYGTRNRFNFTYDYGSDDLNNLWGKLLYWDAWAPAYIDGKPVNPGWLGNPVEMMKNGGYWRNNNQQIDALINAEYRVPFVKGLSLKMAYSKNFDNSYIKTFAKRQLLYNFKTTGTNNLIRTNEVIGTTMSTEPGTEYIGNEYAKSNTYQLNGQLSYDRSFGLHHISGDAVYEQWEAQYNSFTAYRYNFPLLATDQFFAASGDTKDWRNSGSESQDGRLSYIFRLGYDYDGRYLLSASMRRDGSVKFAPGRRWGNFPSISGGWVLSKEAFYNNTALPGIMDFAKIRFSYGSNGYDDPEDRNIKKWLWLDQYNISSSSYYLGTNGTAAPRLLYSGIPIANLTWEKSRSYDLGIDLTLLKQFNLTLDFWKRQTSDVLGTRILVIPAEFGGTLPAENYGIVDSKGMEIELGYRHEFNPDFSINVRGNFNIATNKVIKRDRAANALDVDNPIGKTLSYGTGYVYSGILRTQADIDALPTGFTYFGAPPTLGSAKFEDISGPGGKPDGKVDSYDRVVLGNYFGSDNAPYSGGLLLSLSYKGITLETLFAGSAGFKLSYGDAWGRNFGGGAKVPTYHADSWSTDNQEGTTPKLYPWGNPQSYGYTETSTFNVYNGSFVRMKYINIGYQLPSGLLKHVGVKGINIFASGNNLFYASKFKFYDPEVYQFMSYPTMRSFSAGIDVKL</sequence>
<evidence type="ECO:0000259" key="8">
    <source>
        <dbReference type="Pfam" id="PF07715"/>
    </source>
</evidence>
<evidence type="ECO:0000256" key="3">
    <source>
        <dbReference type="ARBA" id="ARBA00022452"/>
    </source>
</evidence>
<keyword evidence="6 7" id="KW-0998">Cell outer membrane</keyword>
<dbReference type="InterPro" id="IPR023997">
    <property type="entry name" value="TonB-dep_OMP_SusC/RagA_CS"/>
</dbReference>
<keyword evidence="3 7" id="KW-1134">Transmembrane beta strand</keyword>
<evidence type="ECO:0000313" key="9">
    <source>
        <dbReference type="EMBL" id="SDC99388.1"/>
    </source>
</evidence>
<evidence type="ECO:0000256" key="1">
    <source>
        <dbReference type="ARBA" id="ARBA00004571"/>
    </source>
</evidence>
<comment type="similarity">
    <text evidence="7">Belongs to the TonB-dependent receptor family.</text>
</comment>
<protein>
    <submittedName>
        <fullName evidence="9">TonB-linked outer membrane protein, SusC/RagA family</fullName>
    </submittedName>
</protein>
<dbReference type="InterPro" id="IPR023996">
    <property type="entry name" value="TonB-dep_OMP_SusC/RagA"/>
</dbReference>
<dbReference type="Gene3D" id="2.170.130.10">
    <property type="entry name" value="TonB-dependent receptor, plug domain"/>
    <property type="match status" value="1"/>
</dbReference>
<dbReference type="NCBIfam" id="TIGR04057">
    <property type="entry name" value="SusC_RagA_signa"/>
    <property type="match status" value="1"/>
</dbReference>
<dbReference type="Proteomes" id="UP000198757">
    <property type="component" value="Unassembled WGS sequence"/>
</dbReference>
<reference evidence="10" key="1">
    <citation type="submission" date="2016-10" db="EMBL/GenBank/DDBJ databases">
        <authorList>
            <person name="Varghese N."/>
            <person name="Submissions S."/>
        </authorList>
    </citation>
    <scope>NUCLEOTIDE SEQUENCE [LARGE SCALE GENOMIC DNA]</scope>
    <source>
        <strain evidence="10">DSM 25811 / CCM 8410 / LMG 26954 / E90</strain>
    </source>
</reference>
<dbReference type="SUPFAM" id="SSF56935">
    <property type="entry name" value="Porins"/>
    <property type="match status" value="1"/>
</dbReference>
<comment type="subcellular location">
    <subcellularLocation>
        <location evidence="1 7">Cell outer membrane</location>
        <topology evidence="1 7">Multi-pass membrane protein</topology>
    </subcellularLocation>
</comment>
<feature type="domain" description="TonB-dependent receptor plug" evidence="8">
    <location>
        <begin position="120"/>
        <end position="226"/>
    </location>
</feature>
<keyword evidence="5 7" id="KW-0472">Membrane</keyword>
<keyword evidence="2 7" id="KW-0813">Transport</keyword>
<dbReference type="PROSITE" id="PS52016">
    <property type="entry name" value="TONB_DEPENDENT_REC_3"/>
    <property type="match status" value="1"/>
</dbReference>
<dbReference type="SUPFAM" id="SSF49464">
    <property type="entry name" value="Carboxypeptidase regulatory domain-like"/>
    <property type="match status" value="1"/>
</dbReference>
<accession>A0A1G6R4D3</accession>
<dbReference type="InterPro" id="IPR036942">
    <property type="entry name" value="Beta-barrel_TonB_sf"/>
</dbReference>
<dbReference type="NCBIfam" id="TIGR04056">
    <property type="entry name" value="OMP_RagA_SusC"/>
    <property type="match status" value="1"/>
</dbReference>
<evidence type="ECO:0000256" key="4">
    <source>
        <dbReference type="ARBA" id="ARBA00022692"/>
    </source>
</evidence>
<gene>
    <name evidence="9" type="ORF">SAMN04487894_105138</name>
</gene>
<dbReference type="InterPro" id="IPR039426">
    <property type="entry name" value="TonB-dep_rcpt-like"/>
</dbReference>
<dbReference type="InterPro" id="IPR008969">
    <property type="entry name" value="CarboxyPept-like_regulatory"/>
</dbReference>
<evidence type="ECO:0000256" key="5">
    <source>
        <dbReference type="ARBA" id="ARBA00023136"/>
    </source>
</evidence>
<proteinExistence type="inferred from homology"/>
<evidence type="ECO:0000256" key="7">
    <source>
        <dbReference type="PROSITE-ProRule" id="PRU01360"/>
    </source>
</evidence>
<evidence type="ECO:0000313" key="10">
    <source>
        <dbReference type="Proteomes" id="UP000198757"/>
    </source>
</evidence>
<dbReference type="GO" id="GO:0009279">
    <property type="term" value="C:cell outer membrane"/>
    <property type="evidence" value="ECO:0007669"/>
    <property type="project" value="UniProtKB-SubCell"/>
</dbReference>
<dbReference type="Pfam" id="PF13715">
    <property type="entry name" value="CarbopepD_reg_2"/>
    <property type="match status" value="1"/>
</dbReference>
<dbReference type="Gene3D" id="2.40.170.20">
    <property type="entry name" value="TonB-dependent receptor, beta-barrel domain"/>
    <property type="match status" value="1"/>
</dbReference>
<dbReference type="RefSeq" id="WP_090390122.1">
    <property type="nucleotide sequence ID" value="NZ_FMZO01000005.1"/>
</dbReference>